<keyword evidence="2" id="KW-1133">Transmembrane helix</keyword>
<evidence type="ECO:0000256" key="1">
    <source>
        <dbReference type="SAM" id="MobiDB-lite"/>
    </source>
</evidence>
<accession>A0A9D1R3I4</accession>
<feature type="transmembrane region" description="Helical" evidence="2">
    <location>
        <begin position="46"/>
        <end position="67"/>
    </location>
</feature>
<evidence type="ECO:0000313" key="3">
    <source>
        <dbReference type="EMBL" id="HIW80312.1"/>
    </source>
</evidence>
<organism evidence="3 4">
    <name type="scientific">Candidatus Acetatifactor stercoripullorum</name>
    <dbReference type="NCBI Taxonomy" id="2838414"/>
    <lineage>
        <taxon>Bacteria</taxon>
        <taxon>Bacillati</taxon>
        <taxon>Bacillota</taxon>
        <taxon>Clostridia</taxon>
        <taxon>Lachnospirales</taxon>
        <taxon>Lachnospiraceae</taxon>
        <taxon>Acetatifactor</taxon>
    </lineage>
</organism>
<evidence type="ECO:0000313" key="4">
    <source>
        <dbReference type="Proteomes" id="UP000824265"/>
    </source>
</evidence>
<gene>
    <name evidence="3" type="ORF">H9742_02105</name>
</gene>
<reference evidence="3" key="1">
    <citation type="journal article" date="2021" name="PeerJ">
        <title>Extensive microbial diversity within the chicken gut microbiome revealed by metagenomics and culture.</title>
        <authorList>
            <person name="Gilroy R."/>
            <person name="Ravi A."/>
            <person name="Getino M."/>
            <person name="Pursley I."/>
            <person name="Horton D.L."/>
            <person name="Alikhan N.F."/>
            <person name="Baker D."/>
            <person name="Gharbi K."/>
            <person name="Hall N."/>
            <person name="Watson M."/>
            <person name="Adriaenssens E.M."/>
            <person name="Foster-Nyarko E."/>
            <person name="Jarju S."/>
            <person name="Secka A."/>
            <person name="Antonio M."/>
            <person name="Oren A."/>
            <person name="Chaudhuri R.R."/>
            <person name="La Ragione R."/>
            <person name="Hildebrand F."/>
            <person name="Pallen M.J."/>
        </authorList>
    </citation>
    <scope>NUCLEOTIDE SEQUENCE</scope>
    <source>
        <strain evidence="3">CHK195-6426</strain>
    </source>
</reference>
<comment type="caution">
    <text evidence="3">The sequence shown here is derived from an EMBL/GenBank/DDBJ whole genome shotgun (WGS) entry which is preliminary data.</text>
</comment>
<sequence>MSEEKRQGAIRIFEALSGVDQELLERSEAENKKGTAVFSFARGSKILAAALCFVVLGAGAFTGRRLLLSGGASSRSSQSVQEMAAFDAADAQGGQDNGEQSAMAQDSPEGETAMAQDSPEGEAAMAQGSITEEAVEREAAQEEADSEAVQDSQIDYSSKSSSAQELSEEQARQTAVLGAYVPTILPEGYVFDRANITSDETGETLFIMWINGMDEISLGLSLQDAENLLFVDVENPETFDNPVFKSSDLSEELISSCIKIYEDVGDTSTPRGSFAVYYEEDGVLVSFTGRGDAESIWKMFASIRP</sequence>
<reference evidence="3" key="2">
    <citation type="submission" date="2021-04" db="EMBL/GenBank/DDBJ databases">
        <authorList>
            <person name="Gilroy R."/>
        </authorList>
    </citation>
    <scope>NUCLEOTIDE SEQUENCE</scope>
    <source>
        <strain evidence="3">CHK195-6426</strain>
    </source>
</reference>
<keyword evidence="2" id="KW-0812">Transmembrane</keyword>
<feature type="region of interest" description="Disordered" evidence="1">
    <location>
        <begin position="90"/>
        <end position="167"/>
    </location>
</feature>
<dbReference type="AlphaFoldDB" id="A0A9D1R3I4"/>
<evidence type="ECO:0000256" key="2">
    <source>
        <dbReference type="SAM" id="Phobius"/>
    </source>
</evidence>
<proteinExistence type="predicted"/>
<dbReference type="EMBL" id="DXGH01000010">
    <property type="protein sequence ID" value="HIW80312.1"/>
    <property type="molecule type" value="Genomic_DNA"/>
</dbReference>
<name>A0A9D1R3I4_9FIRM</name>
<dbReference type="Proteomes" id="UP000824265">
    <property type="component" value="Unassembled WGS sequence"/>
</dbReference>
<keyword evidence="2" id="KW-0472">Membrane</keyword>
<protein>
    <recommendedName>
        <fullName evidence="5">DUF4367 domain-containing protein</fullName>
    </recommendedName>
</protein>
<evidence type="ECO:0008006" key="5">
    <source>
        <dbReference type="Google" id="ProtNLM"/>
    </source>
</evidence>
<feature type="compositionally biased region" description="Low complexity" evidence="1">
    <location>
        <begin position="90"/>
        <end position="100"/>
    </location>
</feature>